<accession>A0A2N5RUM7</accession>
<feature type="compositionally biased region" description="Basic and acidic residues" evidence="1">
    <location>
        <begin position="384"/>
        <end position="395"/>
    </location>
</feature>
<dbReference type="GO" id="GO:0001682">
    <property type="term" value="P:tRNA 5'-leader removal"/>
    <property type="evidence" value="ECO:0007669"/>
    <property type="project" value="InterPro"/>
</dbReference>
<dbReference type="GO" id="GO:0030681">
    <property type="term" value="C:multimeric ribonuclease P complex"/>
    <property type="evidence" value="ECO:0007669"/>
    <property type="project" value="TreeGrafter"/>
</dbReference>
<dbReference type="PANTHER" id="PTHR15396:SF1">
    <property type="entry name" value="RIBONUCLEASE P PROTEIN SUBUNIT P40"/>
    <property type="match status" value="1"/>
</dbReference>
<comment type="caution">
    <text evidence="2">The sequence shown here is derived from an EMBL/GenBank/DDBJ whole genome shotgun (WGS) entry which is preliminary data.</text>
</comment>
<name>A0A2N5RUM7_9BASI</name>
<sequence length="456" mass="50260">MSHHKKPIKAALPQSHLFVSDGTLSHDNTILVQGEDDEPAVRPPARQMLYHPFTPQINLLVTNGAQISEKAGEPPSTDPALLDLVARMGTYQHFSNLNMADFLGVEFAQTYLRSGSLVAISLSNVTGDDLFAIDGHGTIHMRLCQSTYQTLGISGRRSKFGPRGQHFVVQIDMRDPAMRSGKGIYQRTKKSLDNFPASIFNDLVGPKFERKGRRWDVVMAWVDEQGRLQPINGTLLPSITAVETRVPEVQHEVKAVCQLTKRETTDGYLDLYEQIGESILSTSETHRCSSGRVYGSTVSGRGFFHPMKLAELAQHLVRTYRMVSITGHTALSAPFSFMTTRQTHQARRAALPPRKKVKKGKSAMLGPERAVDAGPSSWTFVALDHEGPSEDKGETSRLSADHSSFPPAYPDLLAEDSPADMVVRKRPRSDPATSSSLSAGRPWIMFESVGALDTHC</sequence>
<evidence type="ECO:0000256" key="1">
    <source>
        <dbReference type="SAM" id="MobiDB-lite"/>
    </source>
</evidence>
<dbReference type="GO" id="GO:0000172">
    <property type="term" value="C:ribonuclease MRP complex"/>
    <property type="evidence" value="ECO:0007669"/>
    <property type="project" value="TreeGrafter"/>
</dbReference>
<dbReference type="GO" id="GO:0004526">
    <property type="term" value="F:ribonuclease P activity"/>
    <property type="evidence" value="ECO:0007669"/>
    <property type="project" value="TreeGrafter"/>
</dbReference>
<dbReference type="Proteomes" id="UP000235392">
    <property type="component" value="Unassembled WGS sequence"/>
</dbReference>
<evidence type="ECO:0000313" key="4">
    <source>
        <dbReference type="Proteomes" id="UP000235392"/>
    </source>
</evidence>
<dbReference type="GO" id="GO:0000171">
    <property type="term" value="F:ribonuclease MRP activity"/>
    <property type="evidence" value="ECO:0007669"/>
    <property type="project" value="TreeGrafter"/>
</dbReference>
<dbReference type="AlphaFoldDB" id="A0A2N5RUM7"/>
<dbReference type="EMBL" id="PGCI01000753">
    <property type="protein sequence ID" value="PLW17348.1"/>
    <property type="molecule type" value="Genomic_DNA"/>
</dbReference>
<organism evidence="2 4">
    <name type="scientific">Puccinia coronata f. sp. avenae</name>
    <dbReference type="NCBI Taxonomy" id="200324"/>
    <lineage>
        <taxon>Eukaryota</taxon>
        <taxon>Fungi</taxon>
        <taxon>Dikarya</taxon>
        <taxon>Basidiomycota</taxon>
        <taxon>Pucciniomycotina</taxon>
        <taxon>Pucciniomycetes</taxon>
        <taxon>Pucciniales</taxon>
        <taxon>Pucciniaceae</taxon>
        <taxon>Puccinia</taxon>
    </lineage>
</organism>
<feature type="region of interest" description="Disordered" evidence="1">
    <location>
        <begin position="346"/>
        <end position="368"/>
    </location>
</feature>
<evidence type="ECO:0000313" key="2">
    <source>
        <dbReference type="EMBL" id="PLW04703.1"/>
    </source>
</evidence>
<dbReference type="EMBL" id="PGCI01001488">
    <property type="protein sequence ID" value="PLW04703.1"/>
    <property type="molecule type" value="Genomic_DNA"/>
</dbReference>
<reference evidence="2 4" key="1">
    <citation type="submission" date="2017-11" db="EMBL/GenBank/DDBJ databases">
        <title>De novo assembly and phasing of dikaryotic genomes from two isolates of Puccinia coronata f. sp. avenae, the causal agent of oat crown rust.</title>
        <authorList>
            <person name="Miller M.E."/>
            <person name="Zhang Y."/>
            <person name="Omidvar V."/>
            <person name="Sperschneider J."/>
            <person name="Schwessinger B."/>
            <person name="Raley C."/>
            <person name="Palmer J.M."/>
            <person name="Garnica D."/>
            <person name="Upadhyaya N."/>
            <person name="Rathjen J."/>
            <person name="Taylor J.M."/>
            <person name="Park R.F."/>
            <person name="Dodds P.N."/>
            <person name="Hirsch C.D."/>
            <person name="Kianian S.F."/>
            <person name="Figueroa M."/>
        </authorList>
    </citation>
    <scope>NUCLEOTIDE SEQUENCE [LARGE SCALE GENOMIC DNA]</scope>
    <source>
        <strain evidence="2">12SD80</strain>
    </source>
</reference>
<dbReference type="PANTHER" id="PTHR15396">
    <property type="entry name" value="RIBONUCLEASE P PROTEIN SUBUNIT P40"/>
    <property type="match status" value="1"/>
</dbReference>
<gene>
    <name evidence="3" type="ORF">PCASD_18496</name>
    <name evidence="2" type="ORF">PCASD_25342</name>
</gene>
<feature type="region of interest" description="Disordered" evidence="1">
    <location>
        <begin position="384"/>
        <end position="413"/>
    </location>
</feature>
<dbReference type="InterPro" id="IPR013893">
    <property type="entry name" value="RNase_P_Rpp40"/>
</dbReference>
<protein>
    <submittedName>
        <fullName evidence="2">Uncharacterized protein</fullName>
    </submittedName>
</protein>
<proteinExistence type="predicted"/>
<dbReference type="Pfam" id="PF08584">
    <property type="entry name" value="Ribonuc_P_40"/>
    <property type="match status" value="1"/>
</dbReference>
<dbReference type="GO" id="GO:0000447">
    <property type="term" value="P:endonucleolytic cleavage in ITS1 to separate SSU-rRNA from 5.8S rRNA and LSU-rRNA from tricistronic rRNA transcript (SSU-rRNA, 5.8S rRNA, LSU-rRNA)"/>
    <property type="evidence" value="ECO:0007669"/>
    <property type="project" value="TreeGrafter"/>
</dbReference>
<evidence type="ECO:0000313" key="3">
    <source>
        <dbReference type="EMBL" id="PLW17348.1"/>
    </source>
</evidence>